<gene>
    <name evidence="11" type="ORF">QRX50_36280</name>
</gene>
<feature type="transmembrane region" description="Helical" evidence="9">
    <location>
        <begin position="394"/>
        <end position="418"/>
    </location>
</feature>
<evidence type="ECO:0000256" key="9">
    <source>
        <dbReference type="SAM" id="Phobius"/>
    </source>
</evidence>
<evidence type="ECO:0000256" key="8">
    <source>
        <dbReference type="SAM" id="MobiDB-lite"/>
    </source>
</evidence>
<name>A0A9Y2IBS9_9PSEU</name>
<feature type="domain" description="Cation/H+ exchanger transmembrane" evidence="10">
    <location>
        <begin position="36"/>
        <end position="417"/>
    </location>
</feature>
<feature type="compositionally biased region" description="Basic and acidic residues" evidence="8">
    <location>
        <begin position="439"/>
        <end position="460"/>
    </location>
</feature>
<dbReference type="InterPro" id="IPR006153">
    <property type="entry name" value="Cation/H_exchanger_TM"/>
</dbReference>
<evidence type="ECO:0000256" key="4">
    <source>
        <dbReference type="ARBA" id="ARBA00022692"/>
    </source>
</evidence>
<proteinExistence type="predicted"/>
<dbReference type="Pfam" id="PF00999">
    <property type="entry name" value="Na_H_Exchanger"/>
    <property type="match status" value="1"/>
</dbReference>
<evidence type="ECO:0000259" key="10">
    <source>
        <dbReference type="Pfam" id="PF00999"/>
    </source>
</evidence>
<evidence type="ECO:0000313" key="11">
    <source>
        <dbReference type="EMBL" id="WIX76847.1"/>
    </source>
</evidence>
<organism evidence="11 12">
    <name type="scientific">Amycolatopsis carbonis</name>
    <dbReference type="NCBI Taxonomy" id="715471"/>
    <lineage>
        <taxon>Bacteria</taxon>
        <taxon>Bacillati</taxon>
        <taxon>Actinomycetota</taxon>
        <taxon>Actinomycetes</taxon>
        <taxon>Pseudonocardiales</taxon>
        <taxon>Pseudonocardiaceae</taxon>
        <taxon>Amycolatopsis</taxon>
    </lineage>
</organism>
<dbReference type="Proteomes" id="UP001236014">
    <property type="component" value="Chromosome"/>
</dbReference>
<feature type="transmembrane region" description="Helical" evidence="9">
    <location>
        <begin position="144"/>
        <end position="166"/>
    </location>
</feature>
<evidence type="ECO:0000256" key="1">
    <source>
        <dbReference type="ARBA" id="ARBA00004651"/>
    </source>
</evidence>
<dbReference type="PANTHER" id="PTHR32507">
    <property type="entry name" value="NA(+)/H(+) ANTIPORTER 1"/>
    <property type="match status" value="1"/>
</dbReference>
<dbReference type="GO" id="GO:0005886">
    <property type="term" value="C:plasma membrane"/>
    <property type="evidence" value="ECO:0007669"/>
    <property type="project" value="UniProtKB-SubCell"/>
</dbReference>
<feature type="transmembrane region" description="Helical" evidence="9">
    <location>
        <begin position="332"/>
        <end position="354"/>
    </location>
</feature>
<feature type="transmembrane region" description="Helical" evidence="9">
    <location>
        <begin position="28"/>
        <end position="45"/>
    </location>
</feature>
<keyword evidence="3" id="KW-0050">Antiport</keyword>
<dbReference type="EMBL" id="CP127294">
    <property type="protein sequence ID" value="WIX76847.1"/>
    <property type="molecule type" value="Genomic_DNA"/>
</dbReference>
<feature type="transmembrane region" description="Helical" evidence="9">
    <location>
        <begin position="253"/>
        <end position="286"/>
    </location>
</feature>
<sequence>MDPAVESKDSDGDAARSRPFDHHGKGDPMGGLTALAIVVVAYTLVASKLDRWWISGPMVFVAAGTILGPAVLNVLPLSLTTEAVLTVTEVTLALLLFSDASTVRLREVEGDAGLPSRLLFLGLPLTILAGALVAHLVFPGIPWAAAALIATILAPTDTALGLAVVTNKLVPMRIRRALNVESGLNDGIATPFVTLFIAILAADEGLGDRAWGLEALEQIGLAIIAAVVVGYLGGMLMALAKEHGWTNNVSEQIAILALALLAYEGSVAIGGNGFVAAFAGGILFGAATRRRLDEPVQFTETLGLSATFLVWSAFGALFLGELFTHRLSAQPIIYAILSLTVIRMVPVALALLATRLRLATLAFMGWFGPRGLASVVFTLIALEEIERADDGGMLLQTATWTILLSVVLHGVTASPLAARYGAHIAKRGDVPEQAPASEPRIRLRDLAGRHAPEAEPQKPA</sequence>
<dbReference type="GO" id="GO:0015297">
    <property type="term" value="F:antiporter activity"/>
    <property type="evidence" value="ECO:0007669"/>
    <property type="project" value="UniProtKB-KW"/>
</dbReference>
<keyword evidence="6" id="KW-0406">Ion transport</keyword>
<dbReference type="GO" id="GO:1902600">
    <property type="term" value="P:proton transmembrane transport"/>
    <property type="evidence" value="ECO:0007669"/>
    <property type="project" value="InterPro"/>
</dbReference>
<keyword evidence="12" id="KW-1185">Reference proteome</keyword>
<dbReference type="AlphaFoldDB" id="A0A9Y2IBS9"/>
<protein>
    <submittedName>
        <fullName evidence="11">Cation:proton antiporter</fullName>
    </submittedName>
</protein>
<feature type="transmembrane region" description="Helical" evidence="9">
    <location>
        <begin position="298"/>
        <end position="320"/>
    </location>
</feature>
<feature type="transmembrane region" description="Helical" evidence="9">
    <location>
        <begin position="219"/>
        <end position="241"/>
    </location>
</feature>
<feature type="transmembrane region" description="Helical" evidence="9">
    <location>
        <begin position="361"/>
        <end position="382"/>
    </location>
</feature>
<accession>A0A9Y2IBS9</accession>
<evidence type="ECO:0000313" key="12">
    <source>
        <dbReference type="Proteomes" id="UP001236014"/>
    </source>
</evidence>
<evidence type="ECO:0000256" key="6">
    <source>
        <dbReference type="ARBA" id="ARBA00023065"/>
    </source>
</evidence>
<feature type="transmembrane region" description="Helical" evidence="9">
    <location>
        <begin position="77"/>
        <end position="97"/>
    </location>
</feature>
<keyword evidence="2" id="KW-0813">Transport</keyword>
<dbReference type="RefSeq" id="WP_285967594.1">
    <property type="nucleotide sequence ID" value="NZ_CP127294.1"/>
</dbReference>
<evidence type="ECO:0000256" key="5">
    <source>
        <dbReference type="ARBA" id="ARBA00022989"/>
    </source>
</evidence>
<keyword evidence="7 9" id="KW-0472">Membrane</keyword>
<dbReference type="KEGG" id="acab:QRX50_36280"/>
<keyword evidence="5 9" id="KW-1133">Transmembrane helix</keyword>
<keyword evidence="4 9" id="KW-0812">Transmembrane</keyword>
<comment type="subcellular location">
    <subcellularLocation>
        <location evidence="1">Cell membrane</location>
        <topology evidence="1">Multi-pass membrane protein</topology>
    </subcellularLocation>
</comment>
<feature type="region of interest" description="Disordered" evidence="8">
    <location>
        <begin position="429"/>
        <end position="460"/>
    </location>
</feature>
<evidence type="ECO:0000256" key="7">
    <source>
        <dbReference type="ARBA" id="ARBA00023136"/>
    </source>
</evidence>
<feature type="region of interest" description="Disordered" evidence="8">
    <location>
        <begin position="1"/>
        <end position="25"/>
    </location>
</feature>
<feature type="transmembrane region" description="Helical" evidence="9">
    <location>
        <begin position="118"/>
        <end position="138"/>
    </location>
</feature>
<evidence type="ECO:0000256" key="3">
    <source>
        <dbReference type="ARBA" id="ARBA00022449"/>
    </source>
</evidence>
<reference evidence="11 12" key="1">
    <citation type="submission" date="2023-06" db="EMBL/GenBank/DDBJ databases">
        <authorList>
            <person name="Oyuntsetseg B."/>
            <person name="Kim S.B."/>
        </authorList>
    </citation>
    <scope>NUCLEOTIDE SEQUENCE [LARGE SCALE GENOMIC DNA]</scope>
    <source>
        <strain evidence="11 12">2-15</strain>
    </source>
</reference>
<evidence type="ECO:0000256" key="2">
    <source>
        <dbReference type="ARBA" id="ARBA00022448"/>
    </source>
</evidence>
<feature type="transmembrane region" description="Helical" evidence="9">
    <location>
        <begin position="52"/>
        <end position="71"/>
    </location>
</feature>
<dbReference type="PANTHER" id="PTHR32507:SF8">
    <property type="entry name" value="CNH1P"/>
    <property type="match status" value="1"/>
</dbReference>